<name>A0A2U8JQE5_9VIRU</name>
<accession>A0A2U8JQE5</accession>
<sequence>MSQPIKNFLSIDTLPGTTLSNLLSGVSSDTVSSDSVVKNFVSIDVLPNTNLYELLSKSRVPKSIQLIDVSHITFSHLGTIHTSPVTYGGFTMASNNDVFGVSSTYKFVYFDLDGITYKIPVRISTVIDYEHYNGEPVVDQTHFCHYYPSYVVGQDVRAVRYDAEHVDILITLI</sequence>
<dbReference type="EMBL" id="MG995740">
    <property type="protein sequence ID" value="AWK77914.1"/>
    <property type="molecule type" value="Genomic_RNA"/>
</dbReference>
<proteinExistence type="predicted"/>
<reference evidence="1" key="1">
    <citation type="journal article" date="2018" name="J. Gen. Virol.">
        <title>Metagenomic analysis of Varroa-free Australian honey bees (Apis mellifera) shows a diverse Picornavirales virome.</title>
        <authorList>
            <person name="Roberts J.M."/>
            <person name="Anderson D.L."/>
            <person name="Durr P.A."/>
        </authorList>
    </citation>
    <scope>NUCLEOTIDE SEQUENCE</scope>
    <source>
        <strain evidence="1">VN3-28</strain>
    </source>
</reference>
<reference evidence="1" key="2">
    <citation type="submission" date="2018-02" db="EMBL/GenBank/DDBJ databases">
        <authorList>
            <person name="Anderson D."/>
            <person name="Durr P."/>
        </authorList>
    </citation>
    <scope>NUCLEOTIDE SEQUENCE</scope>
    <source>
        <strain evidence="1">VN3-28</strain>
    </source>
</reference>
<evidence type="ECO:0000313" key="1">
    <source>
        <dbReference type="EMBL" id="AWK77914.1"/>
    </source>
</evidence>
<protein>
    <submittedName>
        <fullName evidence="1">Uncharacterized protein</fullName>
    </submittedName>
</protein>
<organism evidence="1">
    <name type="scientific">Robinvale plant virus 1</name>
    <dbReference type="NCBI Taxonomy" id="2201325"/>
    <lineage>
        <taxon>Viruses</taxon>
        <taxon>Riboviria</taxon>
    </lineage>
</organism>